<feature type="signal peptide" evidence="1">
    <location>
        <begin position="1"/>
        <end position="32"/>
    </location>
</feature>
<dbReference type="InterPro" id="IPR013431">
    <property type="entry name" value="Delta_60_rpt"/>
</dbReference>
<evidence type="ECO:0000313" key="3">
    <source>
        <dbReference type="Proteomes" id="UP001183648"/>
    </source>
</evidence>
<accession>A0ABU2BS48</accession>
<sequence length="1078" mass="109338">MSLSRVRSLLAPAIAGLLALALLPSFAPGAAAAETWLDPAFGGDGRVQQSWTGDLFGTVIDSDEAPDGTLVVAAEPAHTFWGCCSAQVGAWALARLTPQGDLVSSFGGDGIVGIAQAASPGSANNVVPTGLDVDGAGRILVVGHRSSGGDSVPVLVRRTSSGALDPAFGSGGTVAVGNPSTCWKTDVPYLEDVIALPSGKVLVVGTCSTASQTSSYFAVVTARYLADGTLDTSYGTNGWSTRSMPQAVGACCGADVTRLSDGRIVVGLSSNDGAVVRLRPDGTNDPTFGGGDGLATFPDGSGYPLLALDDGTAFVGSGYETVRRLEADGTTDTSWGADGLASFATTDVCSYPGLSALTGTAAKVVGIVTCSRGPVDATTSGSVLSALDSTGTLDGSVGTRTSVLRATGADDFSGGTPGMLRTDGTGYLLLGADTTPGLRIERRTSTGALDTSYADVGGRHVTLRGRLFSLEEPHGVRDRQGRLVTVVLAGDRSVADEGVLLVSRFLPGGALDTGFGVGGTRRIEVGGHEPHQSEKASAPTLLVAPDGSITLVARWKNDTQMSAENHRDGLLYARLTDTGTLDTATVPGGSRIVEVPGLDGDSSIGGVVPGAGGTVVVGFDRSTDDGPVPAAVRLLPGGDIDASYGVSGVRALADVASSGNAQVMLLPLPGDASLLTWREYTSNFDKDAFVAARLTSGGSVDGGYGTSGRFRRALPGTVVATTAPSGRTLFAWHVRRHPSDGYDYSAVLHVERLTAGGVPDTSFSGDGEATASPASTVTTSILLAIGASGDRPLVLYSEYAAHNTTRLARFTASGALDTGFGTNGRVALATSSINVGFGRDQVLGQPSGPTDVVTVPYVPAGGARSLSVIRVRDRVIGLTGPTGTVLTGSASYSWSGKGLAPPFTVATTSVSPAGTFASWSNHSPTSSTATSVPLSAGRTTCVRVRDRGGQTTAPSCATSPLTATSLTAAGSWSRLSGSAYYRGSARTTEAGGATLRATVRARGLALVATTCSTCGSVAVLWNGTRLTTVSLQGSSRHKVVLPVVTWSAVRSGKVTLKVATSGKRVTLEGLSTWRDDSP</sequence>
<proteinExistence type="predicted"/>
<dbReference type="Pfam" id="PF17164">
    <property type="entry name" value="DUF5122"/>
    <property type="match status" value="3"/>
</dbReference>
<protein>
    <submittedName>
        <fullName evidence="2">Delta-60 repeat protein</fullName>
    </submittedName>
</protein>
<gene>
    <name evidence="2" type="ORF">J2S63_000644</name>
</gene>
<name>A0ABU2BS48_9ACTN</name>
<dbReference type="Proteomes" id="UP001183648">
    <property type="component" value="Unassembled WGS sequence"/>
</dbReference>
<dbReference type="EMBL" id="JAVDYG010000001">
    <property type="protein sequence ID" value="MDR7361091.1"/>
    <property type="molecule type" value="Genomic_DNA"/>
</dbReference>
<dbReference type="Gene3D" id="2.80.10.50">
    <property type="match status" value="3"/>
</dbReference>
<dbReference type="InterPro" id="IPR006311">
    <property type="entry name" value="TAT_signal"/>
</dbReference>
<keyword evidence="1" id="KW-0732">Signal</keyword>
<dbReference type="PROSITE" id="PS51318">
    <property type="entry name" value="TAT"/>
    <property type="match status" value="1"/>
</dbReference>
<reference evidence="2 3" key="1">
    <citation type="submission" date="2023-07" db="EMBL/GenBank/DDBJ databases">
        <title>Sequencing the genomes of 1000 actinobacteria strains.</title>
        <authorList>
            <person name="Klenk H.-P."/>
        </authorList>
    </citation>
    <scope>NUCLEOTIDE SEQUENCE [LARGE SCALE GENOMIC DNA]</scope>
    <source>
        <strain evidence="2 3">DSM 19426</strain>
    </source>
</reference>
<evidence type="ECO:0000313" key="2">
    <source>
        <dbReference type="EMBL" id="MDR7361091.1"/>
    </source>
</evidence>
<comment type="caution">
    <text evidence="2">The sequence shown here is derived from an EMBL/GenBank/DDBJ whole genome shotgun (WGS) entry which is preliminary data.</text>
</comment>
<dbReference type="RefSeq" id="WP_310298536.1">
    <property type="nucleotide sequence ID" value="NZ_BAAAPS010000002.1"/>
</dbReference>
<organism evidence="2 3">
    <name type="scientific">Nocardioides marmoribigeumensis</name>
    <dbReference type="NCBI Taxonomy" id="433649"/>
    <lineage>
        <taxon>Bacteria</taxon>
        <taxon>Bacillati</taxon>
        <taxon>Actinomycetota</taxon>
        <taxon>Actinomycetes</taxon>
        <taxon>Propionibacteriales</taxon>
        <taxon>Nocardioidaceae</taxon>
        <taxon>Nocardioides</taxon>
    </lineage>
</organism>
<dbReference type="NCBIfam" id="TIGR02608">
    <property type="entry name" value="delta_60_rpt"/>
    <property type="match status" value="8"/>
</dbReference>
<feature type="chain" id="PRO_5045528543" evidence="1">
    <location>
        <begin position="33"/>
        <end position="1078"/>
    </location>
</feature>
<keyword evidence="3" id="KW-1185">Reference proteome</keyword>
<evidence type="ECO:0000256" key="1">
    <source>
        <dbReference type="SAM" id="SignalP"/>
    </source>
</evidence>